<keyword evidence="3" id="KW-0408">Iron</keyword>
<feature type="domain" description="Rieske" evidence="6">
    <location>
        <begin position="420"/>
        <end position="504"/>
    </location>
</feature>
<dbReference type="Proteomes" id="UP001595896">
    <property type="component" value="Unassembled WGS sequence"/>
</dbReference>
<dbReference type="Pfam" id="PF00355">
    <property type="entry name" value="Rieske"/>
    <property type="match status" value="1"/>
</dbReference>
<evidence type="ECO:0000256" key="4">
    <source>
        <dbReference type="ARBA" id="ARBA00023014"/>
    </source>
</evidence>
<dbReference type="InterPro" id="IPR036922">
    <property type="entry name" value="Rieske_2Fe-2S_sf"/>
</dbReference>
<accession>A0ABV9NVB1</accession>
<dbReference type="Gene3D" id="2.102.10.10">
    <property type="entry name" value="Rieske [2Fe-2S] iron-sulphur domain"/>
    <property type="match status" value="1"/>
</dbReference>
<proteinExistence type="predicted"/>
<dbReference type="EMBL" id="JBHSGK010000013">
    <property type="protein sequence ID" value="MFC4737323.1"/>
    <property type="molecule type" value="Genomic_DNA"/>
</dbReference>
<dbReference type="Pfam" id="PF01266">
    <property type="entry name" value="DAO"/>
    <property type="match status" value="1"/>
</dbReference>
<dbReference type="InterPro" id="IPR005805">
    <property type="entry name" value="Rieske_Fe-S_prot_C"/>
</dbReference>
<evidence type="ECO:0000256" key="3">
    <source>
        <dbReference type="ARBA" id="ARBA00023004"/>
    </source>
</evidence>
<comment type="caution">
    <text evidence="7">The sequence shown here is derived from an EMBL/GenBank/DDBJ whole genome shotgun (WGS) entry which is preliminary data.</text>
</comment>
<organism evidence="7 8">
    <name type="scientific">Bacillus daqingensis</name>
    <dbReference type="NCBI Taxonomy" id="872396"/>
    <lineage>
        <taxon>Bacteria</taxon>
        <taxon>Bacillati</taxon>
        <taxon>Bacillota</taxon>
        <taxon>Bacilli</taxon>
        <taxon>Bacillales</taxon>
        <taxon>Bacillaceae</taxon>
        <taxon>Bacillus</taxon>
    </lineage>
</organism>
<keyword evidence="8" id="KW-1185">Reference proteome</keyword>
<dbReference type="InterPro" id="IPR038010">
    <property type="entry name" value="YhfW_C"/>
</dbReference>
<dbReference type="SUPFAM" id="SSF50022">
    <property type="entry name" value="ISP domain"/>
    <property type="match status" value="1"/>
</dbReference>
<dbReference type="PROSITE" id="PS51296">
    <property type="entry name" value="RIESKE"/>
    <property type="match status" value="1"/>
</dbReference>
<evidence type="ECO:0000313" key="8">
    <source>
        <dbReference type="Proteomes" id="UP001595896"/>
    </source>
</evidence>
<keyword evidence="2" id="KW-0479">Metal-binding</keyword>
<protein>
    <submittedName>
        <fullName evidence="7">FAD-dependent oxidoreductase</fullName>
    </submittedName>
</protein>
<dbReference type="Gene3D" id="3.50.50.60">
    <property type="entry name" value="FAD/NAD(P)-binding domain"/>
    <property type="match status" value="1"/>
</dbReference>
<dbReference type="CDD" id="cd03477">
    <property type="entry name" value="Rieske_YhfW_C"/>
    <property type="match status" value="1"/>
</dbReference>
<evidence type="ECO:0000313" key="7">
    <source>
        <dbReference type="EMBL" id="MFC4737323.1"/>
    </source>
</evidence>
<sequence>MPFRMPTNSTSYWLRQALPSFSSTFDKNHSDVAVIGGGLTGLLAAYYTALHGKQVTLIEADRLGEGTTGNTTAKISAQHGMMYHKLMSTKGADTAKRYFDAQQQAVADFQLLVERHAIDCEFEKQEATLFAQTNQGAELLQEEAEAYRQLHIPGTYAEEGDWPVPVKAALSMPDQAQFHPVKFLAFLISRLMDLGVTICENTRVTDVNGENPVSLSLESNRTITADKVVMATHVPFKDSLGFYFARLHPERSYTIAVETDKSLHQHMMLGIDGSKLSLREATIDGKRHVLVGGQGHKTGTKDAAEAYEALAEQAFYQLGSDKASYRWSAQDLTSLDGIPYIGRITKNHPDIYVATGYKKWGMTNSFVAARIITDAINEKTHPYEDLFDPARSHITKEAGAKLIKETTSDAKEFVHSNLPGKRENPVELQPDEGKLMRAADGNVAAYRDEKGLLYQLDPTCTHMKCGVVWNAAERSWDCPCHGSRFDYRGEVIEGPAVKPLARKD</sequence>
<evidence type="ECO:0000259" key="6">
    <source>
        <dbReference type="PROSITE" id="PS51296"/>
    </source>
</evidence>
<dbReference type="PANTHER" id="PTHR13847">
    <property type="entry name" value="SARCOSINE DEHYDROGENASE-RELATED"/>
    <property type="match status" value="1"/>
</dbReference>
<dbReference type="PANTHER" id="PTHR13847:SF274">
    <property type="entry name" value="RIESKE 2FE-2S IRON-SULFUR PROTEIN YHFW-RELATED"/>
    <property type="match status" value="1"/>
</dbReference>
<dbReference type="Gene3D" id="3.30.9.10">
    <property type="entry name" value="D-Amino Acid Oxidase, subunit A, domain 2"/>
    <property type="match status" value="1"/>
</dbReference>
<reference evidence="8" key="1">
    <citation type="journal article" date="2019" name="Int. J. Syst. Evol. Microbiol.">
        <title>The Global Catalogue of Microorganisms (GCM) 10K type strain sequencing project: providing services to taxonomists for standard genome sequencing and annotation.</title>
        <authorList>
            <consortium name="The Broad Institute Genomics Platform"/>
            <consortium name="The Broad Institute Genome Sequencing Center for Infectious Disease"/>
            <person name="Wu L."/>
            <person name="Ma J."/>
        </authorList>
    </citation>
    <scope>NUCLEOTIDE SEQUENCE [LARGE SCALE GENOMIC DNA]</scope>
    <source>
        <strain evidence="8">JCM 12165</strain>
    </source>
</reference>
<evidence type="ECO:0000256" key="1">
    <source>
        <dbReference type="ARBA" id="ARBA00022714"/>
    </source>
</evidence>
<keyword evidence="5" id="KW-1015">Disulfide bond</keyword>
<dbReference type="PRINTS" id="PR00162">
    <property type="entry name" value="RIESKE"/>
</dbReference>
<keyword evidence="4" id="KW-0411">Iron-sulfur</keyword>
<dbReference type="InterPro" id="IPR017941">
    <property type="entry name" value="Rieske_2Fe-2S"/>
</dbReference>
<name>A0ABV9NVB1_9BACI</name>
<keyword evidence="1" id="KW-0001">2Fe-2S</keyword>
<gene>
    <name evidence="7" type="ORF">ACFO4L_12045</name>
</gene>
<dbReference type="SUPFAM" id="SSF51905">
    <property type="entry name" value="FAD/NAD(P)-binding domain"/>
    <property type="match status" value="1"/>
</dbReference>
<evidence type="ECO:0000256" key="5">
    <source>
        <dbReference type="ARBA" id="ARBA00023157"/>
    </source>
</evidence>
<dbReference type="InterPro" id="IPR006076">
    <property type="entry name" value="FAD-dep_OxRdtase"/>
</dbReference>
<evidence type="ECO:0000256" key="2">
    <source>
        <dbReference type="ARBA" id="ARBA00022723"/>
    </source>
</evidence>
<dbReference type="RefSeq" id="WP_377909923.1">
    <property type="nucleotide sequence ID" value="NZ_JBHSGK010000013.1"/>
</dbReference>
<dbReference type="InterPro" id="IPR036188">
    <property type="entry name" value="FAD/NAD-bd_sf"/>
</dbReference>